<evidence type="ECO:0000313" key="2">
    <source>
        <dbReference type="EMBL" id="MCP9764439.1"/>
    </source>
</evidence>
<proteinExistence type="predicted"/>
<gene>
    <name evidence="2" type="ORF">EGI31_15960</name>
</gene>
<evidence type="ECO:0000259" key="1">
    <source>
        <dbReference type="Pfam" id="PF06902"/>
    </source>
</evidence>
<comment type="caution">
    <text evidence="2">The sequence shown here is derived from an EMBL/GenBank/DDBJ whole genome shotgun (WGS) entry which is preliminary data.</text>
</comment>
<feature type="domain" description="Divergent 4Fe-4S mono-cluster" evidence="1">
    <location>
        <begin position="10"/>
        <end position="70"/>
    </location>
</feature>
<dbReference type="AlphaFoldDB" id="A0AAE3KU31"/>
<dbReference type="EMBL" id="RJUF01000173">
    <property type="protein sequence ID" value="MCP9764439.1"/>
    <property type="molecule type" value="Genomic_DNA"/>
</dbReference>
<name>A0AAE3KU31_9BACT</name>
<dbReference type="RefSeq" id="WP_255038130.1">
    <property type="nucleotide sequence ID" value="NZ_RJUF01000173.1"/>
</dbReference>
<dbReference type="InterPro" id="IPR010693">
    <property type="entry name" value="Divergent_4Fe-4S_mono-cluster"/>
</dbReference>
<dbReference type="SUPFAM" id="SSF54862">
    <property type="entry name" value="4Fe-4S ferredoxins"/>
    <property type="match status" value="1"/>
</dbReference>
<dbReference type="Gene3D" id="3.30.70.20">
    <property type="match status" value="1"/>
</dbReference>
<reference evidence="2 3" key="1">
    <citation type="submission" date="2018-11" db="EMBL/GenBank/DDBJ databases">
        <title>Novel bacteria species description.</title>
        <authorList>
            <person name="Han J.-H."/>
        </authorList>
    </citation>
    <scope>NUCLEOTIDE SEQUENCE [LARGE SCALE GENOMIC DNA]</scope>
    <source>
        <strain evidence="2 3">KCTC23259</strain>
    </source>
</reference>
<protein>
    <submittedName>
        <fullName evidence="2">(4Fe-4S)-binding protein</fullName>
    </submittedName>
</protein>
<evidence type="ECO:0000313" key="3">
    <source>
        <dbReference type="Proteomes" id="UP001204144"/>
    </source>
</evidence>
<sequence>MDPKNIKKEYTNGDITVVWQSAMCIHSAMCVKNLPEVFQPKISPWVKMDAASSQEILEAVKKCPSGALSIK</sequence>
<dbReference type="Pfam" id="PF06902">
    <property type="entry name" value="Fer4_19"/>
    <property type="match status" value="1"/>
</dbReference>
<dbReference type="Proteomes" id="UP001204144">
    <property type="component" value="Unassembled WGS sequence"/>
</dbReference>
<organism evidence="2 3">
    <name type="scientific">Lacihabitans soyangensis</name>
    <dbReference type="NCBI Taxonomy" id="869394"/>
    <lineage>
        <taxon>Bacteria</taxon>
        <taxon>Pseudomonadati</taxon>
        <taxon>Bacteroidota</taxon>
        <taxon>Cytophagia</taxon>
        <taxon>Cytophagales</taxon>
        <taxon>Leadbetterellaceae</taxon>
        <taxon>Lacihabitans</taxon>
    </lineage>
</organism>
<accession>A0AAE3KU31</accession>
<keyword evidence="3" id="KW-1185">Reference proteome</keyword>